<keyword evidence="3" id="KW-1185">Reference proteome</keyword>
<dbReference type="Proteomes" id="UP001159363">
    <property type="component" value="Chromosome 9"/>
</dbReference>
<gene>
    <name evidence="2" type="ORF">PR048_025472</name>
</gene>
<name>A0ABQ9GRD5_9NEOP</name>
<reference evidence="2 3" key="1">
    <citation type="submission" date="2023-02" db="EMBL/GenBank/DDBJ databases">
        <title>LHISI_Scaffold_Assembly.</title>
        <authorList>
            <person name="Stuart O.P."/>
            <person name="Cleave R."/>
            <person name="Magrath M.J.L."/>
            <person name="Mikheyev A.S."/>
        </authorList>
    </citation>
    <scope>NUCLEOTIDE SEQUENCE [LARGE SCALE GENOMIC DNA]</scope>
    <source>
        <strain evidence="2">Daus_M_001</strain>
        <tissue evidence="2">Leg muscle</tissue>
    </source>
</reference>
<evidence type="ECO:0000256" key="1">
    <source>
        <dbReference type="SAM" id="MobiDB-lite"/>
    </source>
</evidence>
<sequence>MLVERTSERWAVAIAVLFGTEMADQLDCSPLTKNIGVQSPAGSFSDFRKRESCRMMPLVGGFSRGPPFSPALAFRRCSILTSFDPHSERGGAVVTHWTRLQEEPDESLTKAMADFFPNPSPLPLPCATCNVSNDLAVDETEASLEPRRNARAGENGKSPRKPWPLVCIVRHDSHMRKYGYYPRLGIEPVSPRWEASCLTTTLPRPQYREENGTKTYRWEHTLAVCKSCTGPELFTIRCAPEYTLTSAQSDMRAVKLVTMDERVYNNVSREDRHRAVTLTYSAVCWQPEGALSGTRPSTSADDDATPRSIARDCTRTIAASPRLASLRQSSSPTTQSQSRYVHRCKLDRVLLALAVEKMPGAPVSDRLNEVLGKSNLNSMPTHDNPSYNGNEHCNFAKSFGESLYTERVLYDEEEDSPVFNMRPYSELPCGNGKSSFVAIAAYCCWSPDFLLGSPVSPPLHSGAAPYSPRFTLTGSQDLDFKSRTNLPAPLYTTTSLIGSTRYALNCID</sequence>
<accession>A0ABQ9GRD5</accession>
<feature type="region of interest" description="Disordered" evidence="1">
    <location>
        <begin position="290"/>
        <end position="311"/>
    </location>
</feature>
<evidence type="ECO:0000313" key="3">
    <source>
        <dbReference type="Proteomes" id="UP001159363"/>
    </source>
</evidence>
<organism evidence="2 3">
    <name type="scientific">Dryococelus australis</name>
    <dbReference type="NCBI Taxonomy" id="614101"/>
    <lineage>
        <taxon>Eukaryota</taxon>
        <taxon>Metazoa</taxon>
        <taxon>Ecdysozoa</taxon>
        <taxon>Arthropoda</taxon>
        <taxon>Hexapoda</taxon>
        <taxon>Insecta</taxon>
        <taxon>Pterygota</taxon>
        <taxon>Neoptera</taxon>
        <taxon>Polyneoptera</taxon>
        <taxon>Phasmatodea</taxon>
        <taxon>Verophasmatodea</taxon>
        <taxon>Anareolatae</taxon>
        <taxon>Phasmatidae</taxon>
        <taxon>Eurycanthinae</taxon>
        <taxon>Dryococelus</taxon>
    </lineage>
</organism>
<comment type="caution">
    <text evidence="2">The sequence shown here is derived from an EMBL/GenBank/DDBJ whole genome shotgun (WGS) entry which is preliminary data.</text>
</comment>
<dbReference type="EMBL" id="JARBHB010000010">
    <property type="protein sequence ID" value="KAJ8874606.1"/>
    <property type="molecule type" value="Genomic_DNA"/>
</dbReference>
<evidence type="ECO:0000313" key="2">
    <source>
        <dbReference type="EMBL" id="KAJ8874606.1"/>
    </source>
</evidence>
<proteinExistence type="predicted"/>
<protein>
    <submittedName>
        <fullName evidence="2">Uncharacterized protein</fullName>
    </submittedName>
</protein>